<reference evidence="1" key="1">
    <citation type="submission" date="2021-06" db="EMBL/GenBank/DDBJ databases">
        <authorList>
            <person name="Kallberg Y."/>
            <person name="Tangrot J."/>
            <person name="Rosling A."/>
        </authorList>
    </citation>
    <scope>NUCLEOTIDE SEQUENCE</scope>
    <source>
        <strain evidence="1">MA453B</strain>
    </source>
</reference>
<organism evidence="1 2">
    <name type="scientific">Dentiscutata erythropus</name>
    <dbReference type="NCBI Taxonomy" id="1348616"/>
    <lineage>
        <taxon>Eukaryota</taxon>
        <taxon>Fungi</taxon>
        <taxon>Fungi incertae sedis</taxon>
        <taxon>Mucoromycota</taxon>
        <taxon>Glomeromycotina</taxon>
        <taxon>Glomeromycetes</taxon>
        <taxon>Diversisporales</taxon>
        <taxon>Gigasporaceae</taxon>
        <taxon>Dentiscutata</taxon>
    </lineage>
</organism>
<proteinExistence type="predicted"/>
<evidence type="ECO:0000313" key="1">
    <source>
        <dbReference type="EMBL" id="CAG8807161.1"/>
    </source>
</evidence>
<keyword evidence="2" id="KW-1185">Reference proteome</keyword>
<feature type="non-terminal residue" evidence="1">
    <location>
        <position position="1"/>
    </location>
</feature>
<evidence type="ECO:0000313" key="2">
    <source>
        <dbReference type="Proteomes" id="UP000789405"/>
    </source>
</evidence>
<name>A0A9N9K174_9GLOM</name>
<dbReference type="Proteomes" id="UP000789405">
    <property type="component" value="Unassembled WGS sequence"/>
</dbReference>
<dbReference type="EMBL" id="CAJVPY010042181">
    <property type="protein sequence ID" value="CAG8807161.1"/>
    <property type="molecule type" value="Genomic_DNA"/>
</dbReference>
<accession>A0A9N9K174</accession>
<feature type="non-terminal residue" evidence="1">
    <location>
        <position position="52"/>
    </location>
</feature>
<comment type="caution">
    <text evidence="1">The sequence shown here is derived from an EMBL/GenBank/DDBJ whole genome shotgun (WGS) entry which is preliminary data.</text>
</comment>
<protein>
    <submittedName>
        <fullName evidence="1">16537_t:CDS:1</fullName>
    </submittedName>
</protein>
<dbReference type="AlphaFoldDB" id="A0A9N9K174"/>
<gene>
    <name evidence="1" type="ORF">DERYTH_LOCUS24613</name>
</gene>
<sequence length="52" mass="5845">HETVTLKKLIVLIKLSENSALPEIHTVLPILRKYSSPTEKNTTVAIFAIIIF</sequence>